<reference evidence="1" key="1">
    <citation type="submission" date="2018-08" db="EMBL/GenBank/DDBJ databases">
        <title>Identification of Burkholderia cepacia strains that express a Burkholderia pseudomallei-like capsular polysaccharide.</title>
        <authorList>
            <person name="Burtnick M.N."/>
            <person name="Vongsouvath M."/>
            <person name="Newton P."/>
            <person name="Wuthiekanun V."/>
            <person name="Limmathurotsakul D."/>
            <person name="Brett P.J."/>
            <person name="Chantratita N."/>
            <person name="Dance D.A."/>
        </authorList>
    </citation>
    <scope>NUCLEOTIDE SEQUENCE</scope>
    <source>
        <strain evidence="1">SBXCC001</strain>
    </source>
</reference>
<dbReference type="AlphaFoldDB" id="A0AAW9CQ60"/>
<dbReference type="EMBL" id="QXCT01000001">
    <property type="protein sequence ID" value="MDW9252562.1"/>
    <property type="molecule type" value="Genomic_DNA"/>
</dbReference>
<comment type="caution">
    <text evidence="1">The sequence shown here is derived from an EMBL/GenBank/DDBJ whole genome shotgun (WGS) entry which is preliminary data.</text>
</comment>
<protein>
    <submittedName>
        <fullName evidence="1">Uncharacterized protein</fullName>
    </submittedName>
</protein>
<accession>A0AAW9CQ60</accession>
<gene>
    <name evidence="1" type="ORF">C7S16_4848</name>
</gene>
<evidence type="ECO:0000313" key="2">
    <source>
        <dbReference type="Proteomes" id="UP001272137"/>
    </source>
</evidence>
<evidence type="ECO:0000313" key="1">
    <source>
        <dbReference type="EMBL" id="MDW9252562.1"/>
    </source>
</evidence>
<sequence>MLHGPRAGCGEGLAVAIRATRTLSRTGASFRLRRASCERGHSIHALRASVQIIT</sequence>
<organism evidence="1 2">
    <name type="scientific">Burkholderia thailandensis</name>
    <dbReference type="NCBI Taxonomy" id="57975"/>
    <lineage>
        <taxon>Bacteria</taxon>
        <taxon>Pseudomonadati</taxon>
        <taxon>Pseudomonadota</taxon>
        <taxon>Betaproteobacteria</taxon>
        <taxon>Burkholderiales</taxon>
        <taxon>Burkholderiaceae</taxon>
        <taxon>Burkholderia</taxon>
        <taxon>pseudomallei group</taxon>
    </lineage>
</organism>
<name>A0AAW9CQ60_BURTH</name>
<dbReference type="Proteomes" id="UP001272137">
    <property type="component" value="Unassembled WGS sequence"/>
</dbReference>
<proteinExistence type="predicted"/>